<feature type="compositionally biased region" description="Low complexity" evidence="5">
    <location>
        <begin position="130"/>
        <end position="144"/>
    </location>
</feature>
<keyword evidence="3" id="KW-0862">Zinc</keyword>
<feature type="domain" description="C2H2-type" evidence="6">
    <location>
        <begin position="43"/>
        <end position="71"/>
    </location>
</feature>
<evidence type="ECO:0000313" key="7">
    <source>
        <dbReference type="Proteomes" id="UP000887574"/>
    </source>
</evidence>
<dbReference type="Pfam" id="PF00096">
    <property type="entry name" value="zf-C2H2"/>
    <property type="match status" value="3"/>
</dbReference>
<dbReference type="PROSITE" id="PS00028">
    <property type="entry name" value="ZINC_FINGER_C2H2_1"/>
    <property type="match status" value="3"/>
</dbReference>
<name>A0A915DEC1_9BILA</name>
<evidence type="ECO:0000259" key="6">
    <source>
        <dbReference type="PROSITE" id="PS50157"/>
    </source>
</evidence>
<keyword evidence="7" id="KW-1185">Reference proteome</keyword>
<dbReference type="SMART" id="SM00355">
    <property type="entry name" value="ZnF_C2H2"/>
    <property type="match status" value="3"/>
</dbReference>
<evidence type="ECO:0000256" key="1">
    <source>
        <dbReference type="ARBA" id="ARBA00022723"/>
    </source>
</evidence>
<dbReference type="FunFam" id="3.30.160.60:FF:000112">
    <property type="entry name" value="Mds1 and evi1 complex locus protein"/>
    <property type="match status" value="1"/>
</dbReference>
<dbReference type="GO" id="GO:0008270">
    <property type="term" value="F:zinc ion binding"/>
    <property type="evidence" value="ECO:0007669"/>
    <property type="project" value="UniProtKB-KW"/>
</dbReference>
<protein>
    <submittedName>
        <fullName evidence="8">C2H2-type domain-containing protein</fullName>
    </submittedName>
</protein>
<dbReference type="Gene3D" id="3.30.160.60">
    <property type="entry name" value="Classic Zinc Finger"/>
    <property type="match status" value="3"/>
</dbReference>
<dbReference type="PROSITE" id="PS50157">
    <property type="entry name" value="ZINC_FINGER_C2H2_2"/>
    <property type="match status" value="3"/>
</dbReference>
<evidence type="ECO:0000256" key="4">
    <source>
        <dbReference type="PROSITE-ProRule" id="PRU00042"/>
    </source>
</evidence>
<dbReference type="PANTHER" id="PTHR23235">
    <property type="entry name" value="KRUEPPEL-LIKE TRANSCRIPTION FACTOR"/>
    <property type="match status" value="1"/>
</dbReference>
<evidence type="ECO:0000256" key="5">
    <source>
        <dbReference type="SAM" id="MobiDB-lite"/>
    </source>
</evidence>
<dbReference type="InterPro" id="IPR036236">
    <property type="entry name" value="Znf_C2H2_sf"/>
</dbReference>
<keyword evidence="2 4" id="KW-0863">Zinc-finger</keyword>
<dbReference type="WBParaSite" id="jg19033">
    <property type="protein sequence ID" value="jg19033"/>
    <property type="gene ID" value="jg19033"/>
</dbReference>
<evidence type="ECO:0000256" key="3">
    <source>
        <dbReference type="ARBA" id="ARBA00022833"/>
    </source>
</evidence>
<proteinExistence type="predicted"/>
<feature type="domain" description="C2H2-type" evidence="6">
    <location>
        <begin position="15"/>
        <end position="42"/>
    </location>
</feature>
<reference evidence="8" key="1">
    <citation type="submission" date="2022-11" db="UniProtKB">
        <authorList>
            <consortium name="WormBaseParasite"/>
        </authorList>
    </citation>
    <scope>IDENTIFICATION</scope>
</reference>
<dbReference type="FunFam" id="3.30.160.60:FF:000159">
    <property type="entry name" value="Mds1 and evi1 complex locus protein"/>
    <property type="match status" value="1"/>
</dbReference>
<dbReference type="GO" id="GO:0000981">
    <property type="term" value="F:DNA-binding transcription factor activity, RNA polymerase II-specific"/>
    <property type="evidence" value="ECO:0007669"/>
    <property type="project" value="TreeGrafter"/>
</dbReference>
<accession>A0A915DEC1</accession>
<evidence type="ECO:0000256" key="2">
    <source>
        <dbReference type="ARBA" id="ARBA00022771"/>
    </source>
</evidence>
<organism evidence="7 8">
    <name type="scientific">Ditylenchus dipsaci</name>
    <dbReference type="NCBI Taxonomy" id="166011"/>
    <lineage>
        <taxon>Eukaryota</taxon>
        <taxon>Metazoa</taxon>
        <taxon>Ecdysozoa</taxon>
        <taxon>Nematoda</taxon>
        <taxon>Chromadorea</taxon>
        <taxon>Rhabditida</taxon>
        <taxon>Tylenchina</taxon>
        <taxon>Tylenchomorpha</taxon>
        <taxon>Sphaerularioidea</taxon>
        <taxon>Anguinidae</taxon>
        <taxon>Anguininae</taxon>
        <taxon>Ditylenchus</taxon>
    </lineage>
</organism>
<evidence type="ECO:0000313" key="8">
    <source>
        <dbReference type="WBParaSite" id="jg19033"/>
    </source>
</evidence>
<dbReference type="PANTHER" id="PTHR23235:SF120">
    <property type="entry name" value="KRUPPEL-LIKE FACTOR 15"/>
    <property type="match status" value="1"/>
</dbReference>
<dbReference type="AlphaFoldDB" id="A0A915DEC1"/>
<feature type="region of interest" description="Disordered" evidence="5">
    <location>
        <begin position="121"/>
        <end position="144"/>
    </location>
</feature>
<keyword evidence="1" id="KW-0479">Metal-binding</keyword>
<dbReference type="SUPFAM" id="SSF57667">
    <property type="entry name" value="beta-beta-alpha zinc fingers"/>
    <property type="match status" value="2"/>
</dbReference>
<dbReference type="Proteomes" id="UP000887574">
    <property type="component" value="Unplaced"/>
</dbReference>
<sequence>MTSEPVGLVAHKERYTCKFCQKVFPRSANLTRHLRTHTGEQPYKCQYCDRSFSISSNLQRHVRNIHNKEKPFKCHQCERCFGQQTNLDRHVKKHELQQEKETTTTDSSGIVQDLHQPDFTTNYLKPVGDSSSPNSSSSSSSASNLSFGISSIFRTPTQPKTIY</sequence>
<dbReference type="GO" id="GO:0000978">
    <property type="term" value="F:RNA polymerase II cis-regulatory region sequence-specific DNA binding"/>
    <property type="evidence" value="ECO:0007669"/>
    <property type="project" value="TreeGrafter"/>
</dbReference>
<feature type="domain" description="C2H2-type" evidence="6">
    <location>
        <begin position="72"/>
        <end position="99"/>
    </location>
</feature>
<dbReference type="FunFam" id="3.30.160.60:FF:000929">
    <property type="entry name" value="Uncharacterized protein, isoform B"/>
    <property type="match status" value="1"/>
</dbReference>
<dbReference type="InterPro" id="IPR013087">
    <property type="entry name" value="Znf_C2H2_type"/>
</dbReference>